<proteinExistence type="predicted"/>
<dbReference type="EMBL" id="LR797210">
    <property type="protein sequence ID" value="CAB4194525.1"/>
    <property type="molecule type" value="Genomic_DNA"/>
</dbReference>
<evidence type="ECO:0008006" key="2">
    <source>
        <dbReference type="Google" id="ProtNLM"/>
    </source>
</evidence>
<evidence type="ECO:0000313" key="1">
    <source>
        <dbReference type="EMBL" id="CAB4194525.1"/>
    </source>
</evidence>
<accession>A0A6J5RQB3</accession>
<protein>
    <recommendedName>
        <fullName evidence="2">HK97 gp10 family phage protein</fullName>
    </recommendedName>
</protein>
<reference evidence="1" key="1">
    <citation type="submission" date="2020-05" db="EMBL/GenBank/DDBJ databases">
        <authorList>
            <person name="Chiriac C."/>
            <person name="Salcher M."/>
            <person name="Ghai R."/>
            <person name="Kavagutti S V."/>
        </authorList>
    </citation>
    <scope>NUCLEOTIDE SEQUENCE</scope>
</reference>
<name>A0A6J5RQB3_9CAUD</name>
<gene>
    <name evidence="1" type="ORF">UFOVP1254_103</name>
</gene>
<sequence>MSEKNRRVLAQLSGHIEGITRSMNEVAYNVISLMIMRLNEVSPVGDPATWKGKNGKPRKPPPGYVGGQFRGNWQLGVDMKPAGWFQGKIDPTGDATVAENIARIPNHASRHNYYIINAVPYAWRIEEGWSKRAPRPMVGRVRREFPMMLQSVVNDIKARGGRVR</sequence>
<organism evidence="1">
    <name type="scientific">uncultured Caudovirales phage</name>
    <dbReference type="NCBI Taxonomy" id="2100421"/>
    <lineage>
        <taxon>Viruses</taxon>
        <taxon>Duplodnaviria</taxon>
        <taxon>Heunggongvirae</taxon>
        <taxon>Uroviricota</taxon>
        <taxon>Caudoviricetes</taxon>
        <taxon>Peduoviridae</taxon>
        <taxon>Maltschvirus</taxon>
        <taxon>Maltschvirus maltsch</taxon>
    </lineage>
</organism>